<keyword evidence="3" id="KW-1185">Reference proteome</keyword>
<reference evidence="2 3" key="1">
    <citation type="submission" date="2023-11" db="EMBL/GenBank/DDBJ databases">
        <title>A Novel Polar Bacteriovorax (B. antarcticus) Isolated from the Biocrust in Antarctica.</title>
        <authorList>
            <person name="Mun W."/>
            <person name="Choi S.Y."/>
            <person name="Mitchell R.J."/>
        </authorList>
    </citation>
    <scope>NUCLEOTIDE SEQUENCE [LARGE SCALE GENOMIC DNA]</scope>
    <source>
        <strain evidence="2 3">PP10</strain>
    </source>
</reference>
<accession>A0ABU5VW16</accession>
<dbReference type="RefSeq" id="WP_323576361.1">
    <property type="nucleotide sequence ID" value="NZ_JAYGJQ010000002.1"/>
</dbReference>
<keyword evidence="1" id="KW-0732">Signal</keyword>
<evidence type="ECO:0008006" key="4">
    <source>
        <dbReference type="Google" id="ProtNLM"/>
    </source>
</evidence>
<feature type="signal peptide" evidence="1">
    <location>
        <begin position="1"/>
        <end position="18"/>
    </location>
</feature>
<dbReference type="PROSITE" id="PS51257">
    <property type="entry name" value="PROKAR_LIPOPROTEIN"/>
    <property type="match status" value="1"/>
</dbReference>
<dbReference type="EMBL" id="JAYGJQ010000002">
    <property type="protein sequence ID" value="MEA9356573.1"/>
    <property type="molecule type" value="Genomic_DNA"/>
</dbReference>
<name>A0ABU5VW16_9BACT</name>
<proteinExistence type="predicted"/>
<organism evidence="2 3">
    <name type="scientific">Bacteriovorax antarcticus</name>
    <dbReference type="NCBI Taxonomy" id="3088717"/>
    <lineage>
        <taxon>Bacteria</taxon>
        <taxon>Pseudomonadati</taxon>
        <taxon>Bdellovibrionota</taxon>
        <taxon>Bacteriovoracia</taxon>
        <taxon>Bacteriovoracales</taxon>
        <taxon>Bacteriovoracaceae</taxon>
        <taxon>Bacteriovorax</taxon>
    </lineage>
</organism>
<gene>
    <name evidence="2" type="ORF">SHI21_10175</name>
</gene>
<evidence type="ECO:0000313" key="3">
    <source>
        <dbReference type="Proteomes" id="UP001302274"/>
    </source>
</evidence>
<protein>
    <recommendedName>
        <fullName evidence="4">Lipoprotein</fullName>
    </recommendedName>
</protein>
<evidence type="ECO:0000313" key="2">
    <source>
        <dbReference type="EMBL" id="MEA9356573.1"/>
    </source>
</evidence>
<sequence>MKLLLVLCFSMFASAAMACTDFSGNYRNGEGVQTQIQQSGCTSVTFSNVEGTGTIITDGQFRVLQDDADVRILTSAAFVGATLNLEGKFEYKQPAPPEMPSEYIAKRFSMVYTKSNSGDVVAVMSVYNSQNQVIYSLTDSYSKL</sequence>
<comment type="caution">
    <text evidence="2">The sequence shown here is derived from an EMBL/GenBank/DDBJ whole genome shotgun (WGS) entry which is preliminary data.</text>
</comment>
<feature type="chain" id="PRO_5046905641" description="Lipoprotein" evidence="1">
    <location>
        <begin position="19"/>
        <end position="144"/>
    </location>
</feature>
<evidence type="ECO:0000256" key="1">
    <source>
        <dbReference type="SAM" id="SignalP"/>
    </source>
</evidence>
<dbReference type="Proteomes" id="UP001302274">
    <property type="component" value="Unassembled WGS sequence"/>
</dbReference>